<dbReference type="PANTHER" id="PTHR34606:SF15">
    <property type="entry name" value="BON DOMAIN-CONTAINING PROTEIN"/>
    <property type="match status" value="1"/>
</dbReference>
<dbReference type="InterPro" id="IPR051686">
    <property type="entry name" value="Lipoprotein_DolP"/>
</dbReference>
<dbReference type="InterPro" id="IPR007055">
    <property type="entry name" value="BON_dom"/>
</dbReference>
<reference evidence="3" key="1">
    <citation type="submission" date="2024-07" db="EMBL/GenBank/DDBJ databases">
        <title>Complete genome sequence of Verrucomicrobiaceae bacterium NT6N.</title>
        <authorList>
            <person name="Huang C."/>
            <person name="Takami H."/>
            <person name="Hamasaki K."/>
        </authorList>
    </citation>
    <scope>NUCLEOTIDE SEQUENCE</scope>
    <source>
        <strain evidence="3">NT6N</strain>
    </source>
</reference>
<feature type="domain" description="BON" evidence="2">
    <location>
        <begin position="29"/>
        <end position="97"/>
    </location>
</feature>
<sequence>MKVKLFQYIIPFLCLTFMSASQAEAATRGDKQIYYELTGKIKSSHALNDQAIQVNVRDGMVALRGRVDTLAQHAEIVKTVKSCRGVISFHDVIYITKGATADDQVITQNVLAKLRSDPELDFLDIEVHVSNSQCHLYGQVLNKEQAKRAHKVAKRVRGVAKVSGHLKISNALTETASLTTRKSR</sequence>
<evidence type="ECO:0000313" key="3">
    <source>
        <dbReference type="EMBL" id="BDS06790.1"/>
    </source>
</evidence>
<dbReference type="PANTHER" id="PTHR34606">
    <property type="entry name" value="BON DOMAIN-CONTAINING PROTEIN"/>
    <property type="match status" value="1"/>
</dbReference>
<dbReference type="Pfam" id="PF04972">
    <property type="entry name" value="BON"/>
    <property type="match status" value="2"/>
</dbReference>
<dbReference type="KEGG" id="osu:NT6N_18300"/>
<feature type="chain" id="PRO_5043747985" description="BON domain-containing protein" evidence="1">
    <location>
        <begin position="26"/>
        <end position="184"/>
    </location>
</feature>
<keyword evidence="1" id="KW-0732">Signal</keyword>
<name>A0AAT9FLA2_9BACT</name>
<dbReference type="Gene3D" id="3.30.1340.30">
    <property type="match status" value="2"/>
</dbReference>
<feature type="signal peptide" evidence="1">
    <location>
        <begin position="1"/>
        <end position="25"/>
    </location>
</feature>
<protein>
    <recommendedName>
        <fullName evidence="2">BON domain-containing protein</fullName>
    </recommendedName>
</protein>
<feature type="domain" description="BON" evidence="2">
    <location>
        <begin position="102"/>
        <end position="170"/>
    </location>
</feature>
<dbReference type="PROSITE" id="PS50914">
    <property type="entry name" value="BON"/>
    <property type="match status" value="2"/>
</dbReference>
<proteinExistence type="predicted"/>
<organism evidence="3">
    <name type="scientific">Oceaniferula spumae</name>
    <dbReference type="NCBI Taxonomy" id="2979115"/>
    <lineage>
        <taxon>Bacteria</taxon>
        <taxon>Pseudomonadati</taxon>
        <taxon>Verrucomicrobiota</taxon>
        <taxon>Verrucomicrobiia</taxon>
        <taxon>Verrucomicrobiales</taxon>
        <taxon>Verrucomicrobiaceae</taxon>
        <taxon>Oceaniferula</taxon>
    </lineage>
</organism>
<evidence type="ECO:0000259" key="2">
    <source>
        <dbReference type="PROSITE" id="PS50914"/>
    </source>
</evidence>
<accession>A0AAT9FLA2</accession>
<gene>
    <name evidence="3" type="ORF">NT6N_18300</name>
</gene>
<dbReference type="EMBL" id="AP026866">
    <property type="protein sequence ID" value="BDS06790.1"/>
    <property type="molecule type" value="Genomic_DNA"/>
</dbReference>
<dbReference type="AlphaFoldDB" id="A0AAT9FLA2"/>
<evidence type="ECO:0000256" key="1">
    <source>
        <dbReference type="SAM" id="SignalP"/>
    </source>
</evidence>